<dbReference type="Pfam" id="PF00589">
    <property type="entry name" value="Phage_integrase"/>
    <property type="match status" value="1"/>
</dbReference>
<dbReference type="InterPro" id="IPR002104">
    <property type="entry name" value="Integrase_catalytic"/>
</dbReference>
<dbReference type="AlphaFoldDB" id="A0A368Y3Y6"/>
<evidence type="ECO:0000259" key="2">
    <source>
        <dbReference type="Pfam" id="PF00589"/>
    </source>
</evidence>
<dbReference type="InterPro" id="IPR013762">
    <property type="entry name" value="Integrase-like_cat_sf"/>
</dbReference>
<reference evidence="3 4" key="1">
    <citation type="submission" date="2018-07" db="EMBL/GenBank/DDBJ databases">
        <title>Genomic Encyclopedia of Type Strains, Phase IV (KMG-IV): sequencing the most valuable type-strain genomes for metagenomic binning, comparative biology and taxonomic classification.</title>
        <authorList>
            <person name="Goeker M."/>
        </authorList>
    </citation>
    <scope>NUCLEOTIDE SEQUENCE [LARGE SCALE GENOMIC DNA]</scope>
    <source>
        <strain evidence="3 4">DSM 27696</strain>
    </source>
</reference>
<keyword evidence="4" id="KW-1185">Reference proteome</keyword>
<gene>
    <name evidence="3" type="ORF">DFR57_103308</name>
</gene>
<dbReference type="EMBL" id="QPJJ01000003">
    <property type="protein sequence ID" value="RCW75010.1"/>
    <property type="molecule type" value="Genomic_DNA"/>
</dbReference>
<protein>
    <submittedName>
        <fullName evidence="3">Phage integrase family protein</fullName>
    </submittedName>
</protein>
<dbReference type="Proteomes" id="UP000252585">
    <property type="component" value="Unassembled WGS sequence"/>
</dbReference>
<dbReference type="GO" id="GO:0003677">
    <property type="term" value="F:DNA binding"/>
    <property type="evidence" value="ECO:0007669"/>
    <property type="project" value="InterPro"/>
</dbReference>
<dbReference type="SUPFAM" id="SSF56349">
    <property type="entry name" value="DNA breaking-rejoining enzymes"/>
    <property type="match status" value="1"/>
</dbReference>
<dbReference type="InterPro" id="IPR011010">
    <property type="entry name" value="DNA_brk_join_enz"/>
</dbReference>
<name>A0A368Y3Y6_9BACI</name>
<comment type="caution">
    <text evidence="3">The sequence shown here is derived from an EMBL/GenBank/DDBJ whole genome shotgun (WGS) entry which is preliminary data.</text>
</comment>
<sequence length="96" mass="11154">MLYELGITSVTMHGLRHTHGSVLLYKKVSIYYVSERLGHGDIETILLEYSHVVRELRVEGEAATTATFENMVVYKMCKMDLKSIVFYLKLKNQKKR</sequence>
<dbReference type="Gene3D" id="1.10.443.10">
    <property type="entry name" value="Intergrase catalytic core"/>
    <property type="match status" value="1"/>
</dbReference>
<dbReference type="GO" id="GO:0006310">
    <property type="term" value="P:DNA recombination"/>
    <property type="evidence" value="ECO:0007669"/>
    <property type="project" value="UniProtKB-KW"/>
</dbReference>
<organism evidence="3 4">
    <name type="scientific">Saliterribacillus persicus</name>
    <dbReference type="NCBI Taxonomy" id="930114"/>
    <lineage>
        <taxon>Bacteria</taxon>
        <taxon>Bacillati</taxon>
        <taxon>Bacillota</taxon>
        <taxon>Bacilli</taxon>
        <taxon>Bacillales</taxon>
        <taxon>Bacillaceae</taxon>
        <taxon>Saliterribacillus</taxon>
    </lineage>
</organism>
<accession>A0A368Y3Y6</accession>
<dbReference type="GO" id="GO:0015074">
    <property type="term" value="P:DNA integration"/>
    <property type="evidence" value="ECO:0007669"/>
    <property type="project" value="InterPro"/>
</dbReference>
<keyword evidence="1" id="KW-0233">DNA recombination</keyword>
<feature type="domain" description="Tyr recombinase" evidence="2">
    <location>
        <begin position="3"/>
        <end position="52"/>
    </location>
</feature>
<evidence type="ECO:0000313" key="4">
    <source>
        <dbReference type="Proteomes" id="UP000252585"/>
    </source>
</evidence>
<evidence type="ECO:0000313" key="3">
    <source>
        <dbReference type="EMBL" id="RCW75010.1"/>
    </source>
</evidence>
<proteinExistence type="predicted"/>
<evidence type="ECO:0000256" key="1">
    <source>
        <dbReference type="ARBA" id="ARBA00023172"/>
    </source>
</evidence>